<keyword evidence="2" id="KW-1185">Reference proteome</keyword>
<accession>A0ACA9P557</accession>
<protein>
    <submittedName>
        <fullName evidence="1">4532_t:CDS:1</fullName>
    </submittedName>
</protein>
<name>A0ACA9P557_9GLOM</name>
<organism evidence="1 2">
    <name type="scientific">Scutellospora calospora</name>
    <dbReference type="NCBI Taxonomy" id="85575"/>
    <lineage>
        <taxon>Eukaryota</taxon>
        <taxon>Fungi</taxon>
        <taxon>Fungi incertae sedis</taxon>
        <taxon>Mucoromycota</taxon>
        <taxon>Glomeromycotina</taxon>
        <taxon>Glomeromycetes</taxon>
        <taxon>Diversisporales</taxon>
        <taxon>Gigasporaceae</taxon>
        <taxon>Scutellospora</taxon>
    </lineage>
</organism>
<dbReference type="Proteomes" id="UP000789860">
    <property type="component" value="Unassembled WGS sequence"/>
</dbReference>
<evidence type="ECO:0000313" key="1">
    <source>
        <dbReference type="EMBL" id="CAG8689436.1"/>
    </source>
</evidence>
<gene>
    <name evidence="1" type="ORF">SCALOS_LOCUS10070</name>
</gene>
<feature type="non-terminal residue" evidence="1">
    <location>
        <position position="1"/>
    </location>
</feature>
<sequence length="223" mass="26208">DSLDLYGINKQKLKMNRDEPNWAGLRELNGRELEYYLPKNVNNIKNPEHFKRSQMSSKVFKFKIALNPFDCGAERSAFFGYDTIKNEKMVLKKYHTGDNSITRHLESSEISIIAYFLAEKFNSKCEKNNIKKKIRFIYSRVVTENNSENCYSIEYFLAAEYKKFNTNSGVITELHSTLEAFSHFTYDFTEKYLVVCDLQGAEYQKEFWLTDPAIHCIDNKRFG</sequence>
<feature type="non-terminal residue" evidence="1">
    <location>
        <position position="223"/>
    </location>
</feature>
<evidence type="ECO:0000313" key="2">
    <source>
        <dbReference type="Proteomes" id="UP000789860"/>
    </source>
</evidence>
<dbReference type="EMBL" id="CAJVPM010035200">
    <property type="protein sequence ID" value="CAG8689436.1"/>
    <property type="molecule type" value="Genomic_DNA"/>
</dbReference>
<comment type="caution">
    <text evidence="1">The sequence shown here is derived from an EMBL/GenBank/DDBJ whole genome shotgun (WGS) entry which is preliminary data.</text>
</comment>
<proteinExistence type="predicted"/>
<reference evidence="1" key="1">
    <citation type="submission" date="2021-06" db="EMBL/GenBank/DDBJ databases">
        <authorList>
            <person name="Kallberg Y."/>
            <person name="Tangrot J."/>
            <person name="Rosling A."/>
        </authorList>
    </citation>
    <scope>NUCLEOTIDE SEQUENCE</scope>
    <source>
        <strain evidence="1">AU212A</strain>
    </source>
</reference>